<dbReference type="AlphaFoldDB" id="A0A0F8YIZ3"/>
<sequence length="171" mass="19391">MKLHAWMEIFPFDRPPLKQFFLGRKAIVYVLMNYGKVEKHAYMINDNNELQVFTKQKHSEESMYNPKIKGNAIMSENNHLTFTWKFGSDTAYSLFDQGRYEEGMNKDQKVEQALNTGIVIGMNRARGTKTSLWQDPVLLALGVVVIVSVATLAMVYLGFDAHGVPILGGQT</sequence>
<name>A0A0F8YIZ3_9ZZZZ</name>
<proteinExistence type="predicted"/>
<keyword evidence="1" id="KW-0812">Transmembrane</keyword>
<keyword evidence="1" id="KW-0472">Membrane</keyword>
<evidence type="ECO:0000256" key="1">
    <source>
        <dbReference type="SAM" id="Phobius"/>
    </source>
</evidence>
<dbReference type="EMBL" id="LAZR01066143">
    <property type="protein sequence ID" value="KKK54149.1"/>
    <property type="molecule type" value="Genomic_DNA"/>
</dbReference>
<organism evidence="2">
    <name type="scientific">marine sediment metagenome</name>
    <dbReference type="NCBI Taxonomy" id="412755"/>
    <lineage>
        <taxon>unclassified sequences</taxon>
        <taxon>metagenomes</taxon>
        <taxon>ecological metagenomes</taxon>
    </lineage>
</organism>
<reference evidence="2" key="1">
    <citation type="journal article" date="2015" name="Nature">
        <title>Complex archaea that bridge the gap between prokaryotes and eukaryotes.</title>
        <authorList>
            <person name="Spang A."/>
            <person name="Saw J.H."/>
            <person name="Jorgensen S.L."/>
            <person name="Zaremba-Niedzwiedzka K."/>
            <person name="Martijn J."/>
            <person name="Lind A.E."/>
            <person name="van Eijk R."/>
            <person name="Schleper C."/>
            <person name="Guy L."/>
            <person name="Ettema T.J."/>
        </authorList>
    </citation>
    <scope>NUCLEOTIDE SEQUENCE</scope>
</reference>
<comment type="caution">
    <text evidence="2">The sequence shown here is derived from an EMBL/GenBank/DDBJ whole genome shotgun (WGS) entry which is preliminary data.</text>
</comment>
<protein>
    <submittedName>
        <fullName evidence="2">Uncharacterized protein</fullName>
    </submittedName>
</protein>
<feature type="transmembrane region" description="Helical" evidence="1">
    <location>
        <begin position="137"/>
        <end position="159"/>
    </location>
</feature>
<evidence type="ECO:0000313" key="2">
    <source>
        <dbReference type="EMBL" id="KKK54149.1"/>
    </source>
</evidence>
<gene>
    <name evidence="2" type="ORF">LCGC14_3087640</name>
</gene>
<accession>A0A0F8YIZ3</accession>
<keyword evidence="1" id="KW-1133">Transmembrane helix</keyword>